<evidence type="ECO:0000256" key="2">
    <source>
        <dbReference type="ARBA" id="ARBA00023054"/>
    </source>
</evidence>
<keyword evidence="3" id="KW-0514">Muscle protein</keyword>
<evidence type="ECO:0000256" key="1">
    <source>
        <dbReference type="ARBA" id="ARBA00009036"/>
    </source>
</evidence>
<evidence type="ECO:0000256" key="4">
    <source>
        <dbReference type="ARBA" id="ARBA00023203"/>
    </source>
</evidence>
<evidence type="ECO:0000313" key="6">
    <source>
        <dbReference type="Ensembl" id="ENSEASP00005000089.1"/>
    </source>
</evidence>
<dbReference type="AlphaFoldDB" id="A0A8C4KQF6"/>
<keyword evidence="4" id="KW-0009">Actin-binding</keyword>
<dbReference type="SUPFAM" id="SSF57997">
    <property type="entry name" value="Tropomyosin"/>
    <property type="match status" value="1"/>
</dbReference>
<evidence type="ECO:0000256" key="5">
    <source>
        <dbReference type="SAM" id="MobiDB-lite"/>
    </source>
</evidence>
<evidence type="ECO:0000256" key="3">
    <source>
        <dbReference type="ARBA" id="ARBA00023179"/>
    </source>
</evidence>
<dbReference type="FunFam" id="1.20.5.340:FF:000001">
    <property type="entry name" value="Tropomyosin alpha-1 chain isoform 2"/>
    <property type="match status" value="1"/>
</dbReference>
<sequence>MEAIKKKMQMLKLDKENAIDRAEQAESDRKAAEEKCKQVEEELSHLQKKLKGTEDELEQRSEALQDAQERLEQTERRAADVRATRCTCLFHADPSAHPVRGHTPLSLSGICSLMFLGKIIWKIHLLQTRG</sequence>
<protein>
    <submittedName>
        <fullName evidence="6">Uncharacterized protein</fullName>
    </submittedName>
</protein>
<dbReference type="InterPro" id="IPR000533">
    <property type="entry name" value="Tropomyosin"/>
</dbReference>
<accession>A0A8C4KQF6</accession>
<comment type="similarity">
    <text evidence="1">Belongs to the tropomyosin family.</text>
</comment>
<dbReference type="Gene3D" id="1.20.5.340">
    <property type="match status" value="1"/>
</dbReference>
<dbReference type="Ensembl" id="ENSEAST00005000147.1">
    <property type="protein sequence ID" value="ENSEASP00005000089.1"/>
    <property type="gene ID" value="ENSEASG00005000070.1"/>
</dbReference>
<dbReference type="PANTHER" id="PTHR19269">
    <property type="entry name" value="TROPOMYOSIN"/>
    <property type="match status" value="1"/>
</dbReference>
<dbReference type="Pfam" id="PF00261">
    <property type="entry name" value="Tropomyosin"/>
    <property type="match status" value="1"/>
</dbReference>
<dbReference type="GO" id="GO:0003779">
    <property type="term" value="F:actin binding"/>
    <property type="evidence" value="ECO:0007669"/>
    <property type="project" value="UniProtKB-KW"/>
</dbReference>
<organism evidence="6">
    <name type="scientific">Equus asinus asinus</name>
    <dbReference type="NCBI Taxonomy" id="83772"/>
    <lineage>
        <taxon>Eukaryota</taxon>
        <taxon>Metazoa</taxon>
        <taxon>Chordata</taxon>
        <taxon>Craniata</taxon>
        <taxon>Vertebrata</taxon>
        <taxon>Euteleostomi</taxon>
        <taxon>Mammalia</taxon>
        <taxon>Eutheria</taxon>
        <taxon>Laurasiatheria</taxon>
        <taxon>Perissodactyla</taxon>
        <taxon>Equidae</taxon>
        <taxon>Equus</taxon>
    </lineage>
</organism>
<name>A0A8C4KQF6_EQUAS</name>
<proteinExistence type="inferred from homology"/>
<dbReference type="OMA" id="ARCICTH"/>
<keyword evidence="2" id="KW-0175">Coiled coil</keyword>
<reference evidence="6" key="1">
    <citation type="submission" date="2023-03" db="UniProtKB">
        <authorList>
            <consortium name="Ensembl"/>
        </authorList>
    </citation>
    <scope>IDENTIFICATION</scope>
</reference>
<feature type="region of interest" description="Disordered" evidence="5">
    <location>
        <begin position="48"/>
        <end position="76"/>
    </location>
</feature>